<dbReference type="InterPro" id="IPR039353">
    <property type="entry name" value="TF_Adf1"/>
</dbReference>
<evidence type="ECO:0000313" key="6">
    <source>
        <dbReference type="RefSeq" id="XP_026750603.2"/>
    </source>
</evidence>
<dbReference type="SMART" id="SM00595">
    <property type="entry name" value="MADF"/>
    <property type="match status" value="1"/>
</dbReference>
<proteinExistence type="predicted"/>
<dbReference type="Pfam" id="PF10545">
    <property type="entry name" value="MADF_DNA_bdg"/>
    <property type="match status" value="1"/>
</dbReference>
<evidence type="ECO:0000313" key="5">
    <source>
        <dbReference type="Proteomes" id="UP001652740"/>
    </source>
</evidence>
<dbReference type="KEGG" id="gmw:113511187"/>
<dbReference type="PANTHER" id="PTHR12243">
    <property type="entry name" value="MADF DOMAIN TRANSCRIPTION FACTOR"/>
    <property type="match status" value="1"/>
</dbReference>
<feature type="domain" description="MADF" evidence="3">
    <location>
        <begin position="9"/>
        <end position="96"/>
    </location>
</feature>
<name>A0A6J1WHY6_GALME</name>
<dbReference type="GeneID" id="113511187"/>
<accession>A0A6J1WHY6</accession>
<evidence type="ECO:0000259" key="3">
    <source>
        <dbReference type="PROSITE" id="PS51029"/>
    </source>
</evidence>
<evidence type="ECO:0000259" key="4">
    <source>
        <dbReference type="PROSITE" id="PS51031"/>
    </source>
</evidence>
<dbReference type="AlphaFoldDB" id="A0A6J1WHY6"/>
<dbReference type="InterPro" id="IPR004210">
    <property type="entry name" value="BESS_motif"/>
</dbReference>
<dbReference type="PANTHER" id="PTHR12243:SF60">
    <property type="entry name" value="SI:CH211-15D5.12-RELATED"/>
    <property type="match status" value="1"/>
</dbReference>
<protein>
    <submittedName>
        <fullName evidence="6">Uncharacterized protein LOC113511187</fullName>
    </submittedName>
</protein>
<evidence type="ECO:0000256" key="1">
    <source>
        <dbReference type="PROSITE-ProRule" id="PRU00371"/>
    </source>
</evidence>
<keyword evidence="5" id="KW-1185">Reference proteome</keyword>
<dbReference type="GO" id="GO:0006357">
    <property type="term" value="P:regulation of transcription by RNA polymerase II"/>
    <property type="evidence" value="ECO:0007669"/>
    <property type="project" value="TreeGrafter"/>
</dbReference>
<dbReference type="GO" id="GO:0005667">
    <property type="term" value="C:transcription regulator complex"/>
    <property type="evidence" value="ECO:0007669"/>
    <property type="project" value="TreeGrafter"/>
</dbReference>
<organism evidence="5 6">
    <name type="scientific">Galleria mellonella</name>
    <name type="common">Greater wax moth</name>
    <dbReference type="NCBI Taxonomy" id="7137"/>
    <lineage>
        <taxon>Eukaryota</taxon>
        <taxon>Metazoa</taxon>
        <taxon>Ecdysozoa</taxon>
        <taxon>Arthropoda</taxon>
        <taxon>Hexapoda</taxon>
        <taxon>Insecta</taxon>
        <taxon>Pterygota</taxon>
        <taxon>Neoptera</taxon>
        <taxon>Endopterygota</taxon>
        <taxon>Lepidoptera</taxon>
        <taxon>Glossata</taxon>
        <taxon>Ditrysia</taxon>
        <taxon>Pyraloidea</taxon>
        <taxon>Pyralidae</taxon>
        <taxon>Galleriinae</taxon>
        <taxon>Galleria</taxon>
    </lineage>
</organism>
<dbReference type="FunCoup" id="A0A6J1WHY6">
    <property type="interactions" value="15"/>
</dbReference>
<dbReference type="Proteomes" id="UP001652740">
    <property type="component" value="Unplaced"/>
</dbReference>
<dbReference type="InterPro" id="IPR006578">
    <property type="entry name" value="MADF-dom"/>
</dbReference>
<dbReference type="PROSITE" id="PS51029">
    <property type="entry name" value="MADF"/>
    <property type="match status" value="1"/>
</dbReference>
<keyword evidence="1" id="KW-0539">Nucleus</keyword>
<dbReference type="InParanoid" id="A0A6J1WHY6"/>
<dbReference type="RefSeq" id="XP_026750603.2">
    <property type="nucleotide sequence ID" value="XM_026894802.3"/>
</dbReference>
<feature type="domain" description="BESS" evidence="4">
    <location>
        <begin position="217"/>
        <end position="256"/>
    </location>
</feature>
<evidence type="ECO:0000256" key="2">
    <source>
        <dbReference type="SAM" id="MobiDB-lite"/>
    </source>
</evidence>
<dbReference type="GO" id="GO:0005634">
    <property type="term" value="C:nucleus"/>
    <property type="evidence" value="ECO:0007669"/>
    <property type="project" value="UniProtKB-SubCell"/>
</dbReference>
<reference evidence="6" key="1">
    <citation type="submission" date="2025-08" db="UniProtKB">
        <authorList>
            <consortium name="RefSeq"/>
        </authorList>
    </citation>
    <scope>IDENTIFICATION</scope>
    <source>
        <tissue evidence="6">Whole larvae</tissue>
    </source>
</reference>
<feature type="compositionally biased region" description="Low complexity" evidence="2">
    <location>
        <begin position="143"/>
        <end position="165"/>
    </location>
</feature>
<comment type="subcellular location">
    <subcellularLocation>
        <location evidence="1">Nucleus</location>
    </subcellularLocation>
</comment>
<gene>
    <name evidence="6" type="primary">LOC113511187</name>
</gene>
<sequence length="260" mass="30219">MAEQLLNLKFVREVEKRPCLYNYTIGEYSRRDLTENAWAEIGREVNLSGNECKEKWKNLRAVFVRHMKPFLTGTKTKPKKPYYLADAMQFALPYIKSLYPRSDEMHIQPQVEVYDEGESNWQPPDNEMSPPSVVSPQHSFVASPGSPQSSISPMPSSPKISQQSSKIIAKREEMDEDYVYPSWHQPYQNRKTSRKEVSQLDNEYFQSKRSKVDSIQHEANKMYLLSLLPDVDHMTPSQTRTFKRKVIDLIDNILQDTPAV</sequence>
<dbReference type="PROSITE" id="PS51031">
    <property type="entry name" value="BESS"/>
    <property type="match status" value="1"/>
</dbReference>
<feature type="region of interest" description="Disordered" evidence="2">
    <location>
        <begin position="116"/>
        <end position="165"/>
    </location>
</feature>
<dbReference type="GO" id="GO:0003677">
    <property type="term" value="F:DNA binding"/>
    <property type="evidence" value="ECO:0007669"/>
    <property type="project" value="InterPro"/>
</dbReference>